<organism evidence="1 2">
    <name type="scientific">Paenibacillus mesotrionivorans</name>
    <dbReference type="NCBI Taxonomy" id="3160968"/>
    <lineage>
        <taxon>Bacteria</taxon>
        <taxon>Bacillati</taxon>
        <taxon>Bacillota</taxon>
        <taxon>Bacilli</taxon>
        <taxon>Bacillales</taxon>
        <taxon>Paenibacillaceae</taxon>
        <taxon>Paenibacillus</taxon>
    </lineage>
</organism>
<evidence type="ECO:0000313" key="1">
    <source>
        <dbReference type="EMBL" id="MFM9331333.1"/>
    </source>
</evidence>
<proteinExistence type="predicted"/>
<accession>A0ACC7P2R0</accession>
<protein>
    <submittedName>
        <fullName evidence="1">VOC family protein</fullName>
    </submittedName>
</protein>
<dbReference type="EMBL" id="JBJURJ010000018">
    <property type="protein sequence ID" value="MFM9331333.1"/>
    <property type="molecule type" value="Genomic_DNA"/>
</dbReference>
<name>A0ACC7P2R0_9BACL</name>
<evidence type="ECO:0000313" key="2">
    <source>
        <dbReference type="Proteomes" id="UP001631969"/>
    </source>
</evidence>
<comment type="caution">
    <text evidence="1">The sequence shown here is derived from an EMBL/GenBank/DDBJ whole genome shotgun (WGS) entry which is preliminary data.</text>
</comment>
<reference evidence="1" key="1">
    <citation type="submission" date="2024-12" db="EMBL/GenBank/DDBJ databases">
        <authorList>
            <person name="Wu N."/>
        </authorList>
    </citation>
    <scope>NUCLEOTIDE SEQUENCE</scope>
    <source>
        <strain evidence="1">P15</strain>
    </source>
</reference>
<gene>
    <name evidence="1" type="ORF">ACI1P1_23855</name>
</gene>
<sequence length="140" mass="16132">MIVTPVLHYHGQCEEAMALYGQAFGLKTAFFLRYRDADARDWNVTMTEEQRNGIYHAEGHIGDQRFMMADEFDQPFQPGTANFLTLTFDTAEEVQHAFHLLEVEGTVIYPLRSTTYSSCMGTVKDKFGFRWGLMTEQTEK</sequence>
<dbReference type="Proteomes" id="UP001631969">
    <property type="component" value="Unassembled WGS sequence"/>
</dbReference>
<keyword evidence="2" id="KW-1185">Reference proteome</keyword>